<dbReference type="Gene3D" id="1.10.10.10">
    <property type="entry name" value="Winged helix-like DNA-binding domain superfamily/Winged helix DNA-binding domain"/>
    <property type="match status" value="1"/>
</dbReference>
<feature type="domain" description="Integrase catalytic" evidence="3">
    <location>
        <begin position="234"/>
        <end position="398"/>
    </location>
</feature>
<evidence type="ECO:0000256" key="2">
    <source>
        <dbReference type="SAM" id="Coils"/>
    </source>
</evidence>
<evidence type="ECO:0000259" key="3">
    <source>
        <dbReference type="PROSITE" id="PS50994"/>
    </source>
</evidence>
<dbReference type="Gene3D" id="3.30.420.10">
    <property type="entry name" value="Ribonuclease H-like superfamily/Ribonuclease H"/>
    <property type="match status" value="1"/>
</dbReference>
<dbReference type="PROSITE" id="PS50994">
    <property type="entry name" value="INTEGRASE"/>
    <property type="match status" value="1"/>
</dbReference>
<reference evidence="4 5" key="1">
    <citation type="submission" date="2017-09" db="EMBL/GenBank/DDBJ databases">
        <title>Bacterial strain isolated from the female urinary microbiota.</title>
        <authorList>
            <person name="Thomas-White K."/>
            <person name="Kumar N."/>
            <person name="Forster S."/>
            <person name="Putonti C."/>
            <person name="Lawley T."/>
            <person name="Wolfe A.J."/>
        </authorList>
    </citation>
    <scope>NUCLEOTIDE SEQUENCE [LARGE SCALE GENOMIC DNA]</scope>
    <source>
        <strain evidence="4 5">UMB0744</strain>
    </source>
</reference>
<evidence type="ECO:0000313" key="5">
    <source>
        <dbReference type="Proteomes" id="UP000243201"/>
    </source>
</evidence>
<dbReference type="NCBIfam" id="NF033516">
    <property type="entry name" value="transpos_IS3"/>
    <property type="match status" value="1"/>
</dbReference>
<dbReference type="InterPro" id="IPR050900">
    <property type="entry name" value="Transposase_IS3/IS150/IS904"/>
</dbReference>
<accession>A0ABX4USK4</accession>
<dbReference type="InterPro" id="IPR012337">
    <property type="entry name" value="RNaseH-like_sf"/>
</dbReference>
<dbReference type="PANTHER" id="PTHR46889">
    <property type="entry name" value="TRANSPOSASE INSF FOR INSERTION SEQUENCE IS3B-RELATED"/>
    <property type="match status" value="1"/>
</dbReference>
<keyword evidence="5" id="KW-1185">Reference proteome</keyword>
<dbReference type="InterPro" id="IPR009057">
    <property type="entry name" value="Homeodomain-like_sf"/>
</dbReference>
<dbReference type="InterPro" id="IPR001584">
    <property type="entry name" value="Integrase_cat-core"/>
</dbReference>
<dbReference type="Pfam" id="PF13333">
    <property type="entry name" value="rve_2"/>
    <property type="match status" value="1"/>
</dbReference>
<evidence type="ECO:0000256" key="1">
    <source>
        <dbReference type="ARBA" id="ARBA00002286"/>
    </source>
</evidence>
<dbReference type="SUPFAM" id="SSF53098">
    <property type="entry name" value="Ribonuclease H-like"/>
    <property type="match status" value="1"/>
</dbReference>
<gene>
    <name evidence="4" type="ORF">CJ240_05365</name>
</gene>
<dbReference type="InterPro" id="IPR036397">
    <property type="entry name" value="RNaseH_sf"/>
</dbReference>
<dbReference type="Pfam" id="PF01527">
    <property type="entry name" value="HTH_Tnp_1"/>
    <property type="match status" value="1"/>
</dbReference>
<dbReference type="SUPFAM" id="SSF46689">
    <property type="entry name" value="Homeodomain-like"/>
    <property type="match status" value="1"/>
</dbReference>
<sequence>MSKRYSQEFKDRAVRLLSDRLAADRSCSQWRAVNEIAPKLGIANESLRRWYEQHLVNTGERQGLTREEHEEIKRLKRENAELRRANEILKTASGFFRSGARPSGPMMIAYIDEYRGRFGVEPICRVLGASLEGGFITSRGYRLAKSRPASARSIRDRILTEELREIHAHNFGVYGIRKMWHAARRAGWDIGRDQVARLMKIAGIAGVRRGRTPITTRGSQAVDLRPDLMNRQFTASRPNKLWVGDITYVRTLSGFVYTAFVTDVYSRKIVGWATRSSMKTEALPLEALEQAIMNAKEHLSGLVHHSDHGSQYTSIAYNEKLADYGIKPSTGTVGDSYDNALAEAVNGLYKAELIYSHPWASLTEVEFATMNWVHWWNNERLHEALGYHTPADIIDMYNQTRVSKLTPV</sequence>
<comment type="caution">
    <text evidence="4">The sequence shown here is derived from an EMBL/GenBank/DDBJ whole genome shotgun (WGS) entry which is preliminary data.</text>
</comment>
<name>A0ABX4USK4_9ACTO</name>
<organism evidence="4 5">
    <name type="scientific">Varibaculum cambriense</name>
    <dbReference type="NCBI Taxonomy" id="184870"/>
    <lineage>
        <taxon>Bacteria</taxon>
        <taxon>Bacillati</taxon>
        <taxon>Actinomycetota</taxon>
        <taxon>Actinomycetes</taxon>
        <taxon>Actinomycetales</taxon>
        <taxon>Actinomycetaceae</taxon>
        <taxon>Varibaculum</taxon>
    </lineage>
</organism>
<dbReference type="InterPro" id="IPR048020">
    <property type="entry name" value="Transpos_IS3"/>
</dbReference>
<dbReference type="Pfam" id="PF00665">
    <property type="entry name" value="rve"/>
    <property type="match status" value="1"/>
</dbReference>
<dbReference type="PANTHER" id="PTHR46889:SF4">
    <property type="entry name" value="TRANSPOSASE INSO FOR INSERTION SEQUENCE ELEMENT IS911B-RELATED"/>
    <property type="match status" value="1"/>
</dbReference>
<feature type="coiled-coil region" evidence="2">
    <location>
        <begin position="65"/>
        <end position="92"/>
    </location>
</feature>
<dbReference type="RefSeq" id="WP_102184270.1">
    <property type="nucleotide sequence ID" value="NZ_JAHAIW010000011.1"/>
</dbReference>
<dbReference type="InterPro" id="IPR036388">
    <property type="entry name" value="WH-like_DNA-bd_sf"/>
</dbReference>
<protein>
    <recommendedName>
        <fullName evidence="3">Integrase catalytic domain-containing protein</fullName>
    </recommendedName>
</protein>
<comment type="function">
    <text evidence="1">Involved in the transposition of the insertion sequence.</text>
</comment>
<dbReference type="Proteomes" id="UP000243201">
    <property type="component" value="Unassembled WGS sequence"/>
</dbReference>
<dbReference type="InterPro" id="IPR002514">
    <property type="entry name" value="Transposase_8"/>
</dbReference>
<dbReference type="GeneID" id="78353136"/>
<dbReference type="Pfam" id="PF13276">
    <property type="entry name" value="HTH_21"/>
    <property type="match status" value="1"/>
</dbReference>
<dbReference type="EMBL" id="PNGC01000001">
    <property type="protein sequence ID" value="PMB91228.1"/>
    <property type="molecule type" value="Genomic_DNA"/>
</dbReference>
<dbReference type="InterPro" id="IPR025948">
    <property type="entry name" value="HTH-like_dom"/>
</dbReference>
<keyword evidence="2" id="KW-0175">Coiled coil</keyword>
<evidence type="ECO:0000313" key="4">
    <source>
        <dbReference type="EMBL" id="PMB91228.1"/>
    </source>
</evidence>
<proteinExistence type="predicted"/>